<keyword evidence="2" id="KW-1003">Cell membrane</keyword>
<evidence type="ECO:0000256" key="5">
    <source>
        <dbReference type="ARBA" id="ARBA00023136"/>
    </source>
</evidence>
<evidence type="ECO:0000313" key="8">
    <source>
        <dbReference type="Proteomes" id="UP001183414"/>
    </source>
</evidence>
<dbReference type="EMBL" id="JAVREQ010000023">
    <property type="protein sequence ID" value="MDT0381546.1"/>
    <property type="molecule type" value="Genomic_DNA"/>
</dbReference>
<keyword evidence="4 6" id="KW-1133">Transmembrane helix</keyword>
<name>A0ABU2NY56_9ACTN</name>
<comment type="caution">
    <text evidence="7">The sequence shown here is derived from an EMBL/GenBank/DDBJ whole genome shotgun (WGS) entry which is preliminary data.</text>
</comment>
<feature type="transmembrane region" description="Helical" evidence="6">
    <location>
        <begin position="65"/>
        <end position="85"/>
    </location>
</feature>
<feature type="transmembrane region" description="Helical" evidence="6">
    <location>
        <begin position="163"/>
        <end position="185"/>
    </location>
</feature>
<keyword evidence="5 6" id="KW-0472">Membrane</keyword>
<accession>A0ABU2NY56</accession>
<protein>
    <submittedName>
        <fullName evidence="7">Aromatic acid exporter family protein</fullName>
    </submittedName>
</protein>
<feature type="transmembrane region" description="Helical" evidence="6">
    <location>
        <begin position="40"/>
        <end position="58"/>
    </location>
</feature>
<reference evidence="8" key="1">
    <citation type="submission" date="2023-07" db="EMBL/GenBank/DDBJ databases">
        <title>30 novel species of actinomycetes from the DSMZ collection.</title>
        <authorList>
            <person name="Nouioui I."/>
        </authorList>
    </citation>
    <scope>NUCLEOTIDE SEQUENCE [LARGE SCALE GENOMIC DNA]</scope>
    <source>
        <strain evidence="8">DSM 42041</strain>
    </source>
</reference>
<keyword evidence="8" id="KW-1185">Reference proteome</keyword>
<gene>
    <name evidence="7" type="ORF">RM572_22565</name>
</gene>
<proteinExistence type="predicted"/>
<dbReference type="Proteomes" id="UP001183414">
    <property type="component" value="Unassembled WGS sequence"/>
</dbReference>
<evidence type="ECO:0000313" key="7">
    <source>
        <dbReference type="EMBL" id="MDT0381546.1"/>
    </source>
</evidence>
<evidence type="ECO:0000256" key="1">
    <source>
        <dbReference type="ARBA" id="ARBA00004651"/>
    </source>
</evidence>
<feature type="transmembrane region" description="Helical" evidence="6">
    <location>
        <begin position="139"/>
        <end position="157"/>
    </location>
</feature>
<evidence type="ECO:0000256" key="2">
    <source>
        <dbReference type="ARBA" id="ARBA00022475"/>
    </source>
</evidence>
<evidence type="ECO:0000256" key="4">
    <source>
        <dbReference type="ARBA" id="ARBA00022989"/>
    </source>
</evidence>
<dbReference type="InterPro" id="IPR010343">
    <property type="entry name" value="ArAE_1"/>
</dbReference>
<organism evidence="7 8">
    <name type="scientific">Streptomyces hazeniae</name>
    <dbReference type="NCBI Taxonomy" id="3075538"/>
    <lineage>
        <taxon>Bacteria</taxon>
        <taxon>Bacillati</taxon>
        <taxon>Actinomycetota</taxon>
        <taxon>Actinomycetes</taxon>
        <taxon>Kitasatosporales</taxon>
        <taxon>Streptomycetaceae</taxon>
        <taxon>Streptomyces</taxon>
    </lineage>
</organism>
<evidence type="ECO:0000256" key="6">
    <source>
        <dbReference type="SAM" id="Phobius"/>
    </source>
</evidence>
<sequence>MTEQTTPRHGPGSTWGDHRTRTAAWASRAVTSAGPERDSVVIVLKCTLAAWLAWLVSYDLMGAETAAFAPFSAVLMMQVTVYQSVVQSLRYVAAVGAGVALQALLGFFIGPDLLTFAVVSLTALAIGRWPALGAQGTQVATAAFFAFSTYLAATTVGDRIAQLGQLVVLVLIGSGIGVLVNLLVLPPMRYRSAEYGVRRVADVLAATLEEIGPALRRDELDTDRSGHWRAQAAGVGRTVSQARTGLDTARESRHFNLRRLLRRNRQSHGFRGYESVLDALERVQHQLASLVRALDRIAEAETGPRHRTFLGRYADCADALAAPARLLAGVEETRLPAQIQELRSRLRQAETAADRLDDAAAHLDISLARGGGPPYGVLLLEAHRLLEEFQYTTEVLADSLPVAARPGR</sequence>
<dbReference type="Pfam" id="PF06081">
    <property type="entry name" value="ArAE_1"/>
    <property type="match status" value="1"/>
</dbReference>
<dbReference type="RefSeq" id="WP_311675241.1">
    <property type="nucleotide sequence ID" value="NZ_JAVREQ010000023.1"/>
</dbReference>
<evidence type="ECO:0000256" key="3">
    <source>
        <dbReference type="ARBA" id="ARBA00022692"/>
    </source>
</evidence>
<comment type="subcellular location">
    <subcellularLocation>
        <location evidence="1">Cell membrane</location>
        <topology evidence="1">Multi-pass membrane protein</topology>
    </subcellularLocation>
</comment>
<keyword evidence="3 6" id="KW-0812">Transmembrane</keyword>